<keyword evidence="2" id="KW-1185">Reference proteome</keyword>
<comment type="caution">
    <text evidence="1">The sequence shown here is derived from an EMBL/GenBank/DDBJ whole genome shotgun (WGS) entry which is preliminary data.</text>
</comment>
<reference evidence="1" key="1">
    <citation type="submission" date="2021-06" db="EMBL/GenBank/DDBJ databases">
        <authorList>
            <person name="Kallberg Y."/>
            <person name="Tangrot J."/>
            <person name="Rosling A."/>
        </authorList>
    </citation>
    <scope>NUCLEOTIDE SEQUENCE</scope>
    <source>
        <strain evidence="1">MA461A</strain>
    </source>
</reference>
<protein>
    <submittedName>
        <fullName evidence="1">32870_t:CDS:1</fullName>
    </submittedName>
</protein>
<dbReference type="EMBL" id="CAJVQC010104418">
    <property type="protein sequence ID" value="CAG8832683.1"/>
    <property type="molecule type" value="Genomic_DNA"/>
</dbReference>
<sequence>YMFLIIPSLLSCTLLADYAFYLNVILLIPTFALIKNSPVKLTNDDNEKKKKRWESDSDDDLIELSVNEEKSDDKDLADILSDDFNLFVYFGGGLSSFPEKMDLGVGSFVFSSGIVAARPFLKKPENRFKPLRGQLLKAVKQAFPILTLGFIRLMMVKGVDYQ</sequence>
<gene>
    <name evidence="1" type="ORF">RPERSI_LOCUS28543</name>
</gene>
<evidence type="ECO:0000313" key="1">
    <source>
        <dbReference type="EMBL" id="CAG8832683.1"/>
    </source>
</evidence>
<evidence type="ECO:0000313" key="2">
    <source>
        <dbReference type="Proteomes" id="UP000789920"/>
    </source>
</evidence>
<accession>A0ACA9S9Q3</accession>
<feature type="non-terminal residue" evidence="1">
    <location>
        <position position="162"/>
    </location>
</feature>
<dbReference type="Proteomes" id="UP000789920">
    <property type="component" value="Unassembled WGS sequence"/>
</dbReference>
<proteinExistence type="predicted"/>
<organism evidence="1 2">
    <name type="scientific">Racocetra persica</name>
    <dbReference type="NCBI Taxonomy" id="160502"/>
    <lineage>
        <taxon>Eukaryota</taxon>
        <taxon>Fungi</taxon>
        <taxon>Fungi incertae sedis</taxon>
        <taxon>Mucoromycota</taxon>
        <taxon>Glomeromycotina</taxon>
        <taxon>Glomeromycetes</taxon>
        <taxon>Diversisporales</taxon>
        <taxon>Gigasporaceae</taxon>
        <taxon>Racocetra</taxon>
    </lineage>
</organism>
<name>A0ACA9S9Q3_9GLOM</name>
<feature type="non-terminal residue" evidence="1">
    <location>
        <position position="1"/>
    </location>
</feature>